<proteinExistence type="predicted"/>
<evidence type="ECO:0000313" key="3">
    <source>
        <dbReference type="EMBL" id="KAI1850490.1"/>
    </source>
</evidence>
<dbReference type="EMBL" id="JAFIMR010000069">
    <property type="protein sequence ID" value="KAI1850490.1"/>
    <property type="molecule type" value="Genomic_DNA"/>
</dbReference>
<comment type="caution">
    <text evidence="3">The sequence shown here is derived from an EMBL/GenBank/DDBJ whole genome shotgun (WGS) entry which is preliminary data.</text>
</comment>
<dbReference type="Proteomes" id="UP000829685">
    <property type="component" value="Unassembled WGS sequence"/>
</dbReference>
<feature type="compositionally biased region" description="Polar residues" evidence="2">
    <location>
        <begin position="101"/>
        <end position="112"/>
    </location>
</feature>
<protein>
    <submittedName>
        <fullName evidence="3">Uncharacterized protein</fullName>
    </submittedName>
</protein>
<name>A0A9P9W8R4_9PEZI</name>
<gene>
    <name evidence="3" type="ORF">JX265_013382</name>
</gene>
<keyword evidence="1" id="KW-0175">Coiled coil</keyword>
<reference evidence="3" key="1">
    <citation type="submission" date="2021-03" db="EMBL/GenBank/DDBJ databases">
        <title>Revisited historic fungal species revealed as producer of novel bioactive compounds through whole genome sequencing and comparative genomics.</title>
        <authorList>
            <person name="Vignolle G.A."/>
            <person name="Hochenegger N."/>
            <person name="Mach R.L."/>
            <person name="Mach-Aigner A.R."/>
            <person name="Javad Rahimi M."/>
            <person name="Salim K.A."/>
            <person name="Chan C.M."/>
            <person name="Lim L.B.L."/>
            <person name="Cai F."/>
            <person name="Druzhinina I.S."/>
            <person name="U'Ren J.M."/>
            <person name="Derntl C."/>
        </authorList>
    </citation>
    <scope>NUCLEOTIDE SEQUENCE</scope>
    <source>
        <strain evidence="3">TUCIM 5799</strain>
    </source>
</reference>
<dbReference type="AlphaFoldDB" id="A0A9P9W8R4"/>
<sequence>MAGLPPRFKTLEIGLYTQGSKAWVGKAKEKKGSWVERWKKAQLQMLLDEMGYRRSQAREVIRGLRRQKEQEKEDKTEVEALDDWVYLLPTVKTVERRPILKTSTPRQSTSARVSFADDEAVETK</sequence>
<feature type="region of interest" description="Disordered" evidence="2">
    <location>
        <begin position="99"/>
        <end position="124"/>
    </location>
</feature>
<accession>A0A9P9W8R4</accession>
<evidence type="ECO:0000313" key="4">
    <source>
        <dbReference type="Proteomes" id="UP000829685"/>
    </source>
</evidence>
<evidence type="ECO:0000256" key="1">
    <source>
        <dbReference type="SAM" id="Coils"/>
    </source>
</evidence>
<keyword evidence="4" id="KW-1185">Reference proteome</keyword>
<evidence type="ECO:0000256" key="2">
    <source>
        <dbReference type="SAM" id="MobiDB-lite"/>
    </source>
</evidence>
<organism evidence="3 4">
    <name type="scientific">Neoarthrinium moseri</name>
    <dbReference type="NCBI Taxonomy" id="1658444"/>
    <lineage>
        <taxon>Eukaryota</taxon>
        <taxon>Fungi</taxon>
        <taxon>Dikarya</taxon>
        <taxon>Ascomycota</taxon>
        <taxon>Pezizomycotina</taxon>
        <taxon>Sordariomycetes</taxon>
        <taxon>Xylariomycetidae</taxon>
        <taxon>Amphisphaeriales</taxon>
        <taxon>Apiosporaceae</taxon>
        <taxon>Neoarthrinium</taxon>
    </lineage>
</organism>
<feature type="coiled-coil region" evidence="1">
    <location>
        <begin position="54"/>
        <end position="81"/>
    </location>
</feature>